<accession>A0A494W4C3</accession>
<name>A0A494W4C3_9SPHN</name>
<reference evidence="1 2" key="1">
    <citation type="submission" date="2018-05" db="EMBL/GenBank/DDBJ databases">
        <title>Complete Genome Sequence of the Nonylphenol-Degrading Bacterium Sphingobium amiense DSM 16289T.</title>
        <authorList>
            <person name="Ootsuka M."/>
            <person name="Nishizawa T."/>
            <person name="Ohta H."/>
        </authorList>
    </citation>
    <scope>NUCLEOTIDE SEQUENCE [LARGE SCALE GENOMIC DNA]</scope>
    <source>
        <strain evidence="1 2">DSM 16289</strain>
    </source>
</reference>
<evidence type="ECO:0000313" key="2">
    <source>
        <dbReference type="Proteomes" id="UP000279959"/>
    </source>
</evidence>
<evidence type="ECO:0000313" key="1">
    <source>
        <dbReference type="EMBL" id="BBD98018.1"/>
    </source>
</evidence>
<dbReference type="Proteomes" id="UP000279959">
    <property type="component" value="Chromosome"/>
</dbReference>
<dbReference type="EMBL" id="AP018664">
    <property type="protein sequence ID" value="BBD98018.1"/>
    <property type="molecule type" value="Genomic_DNA"/>
</dbReference>
<organism evidence="1 2">
    <name type="scientific">Sphingobium amiense</name>
    <dbReference type="NCBI Taxonomy" id="135719"/>
    <lineage>
        <taxon>Bacteria</taxon>
        <taxon>Pseudomonadati</taxon>
        <taxon>Pseudomonadota</taxon>
        <taxon>Alphaproteobacteria</taxon>
        <taxon>Sphingomonadales</taxon>
        <taxon>Sphingomonadaceae</taxon>
        <taxon>Sphingobium</taxon>
    </lineage>
</organism>
<sequence>MSDSVLHHVGKQVLRGQEHYADAATPEIAAEIVAMEQRALRAEELLSSMMKGGELLAEALGEAGETFGYLHACMFGAEQHLREHGWLKPVPVDHEERMPF</sequence>
<gene>
    <name evidence="1" type="ORF">SAMIE_1015190</name>
</gene>
<proteinExistence type="predicted"/>
<dbReference type="AlphaFoldDB" id="A0A494W4C3"/>
<protein>
    <submittedName>
        <fullName evidence="1">Uncharacterized protein</fullName>
    </submittedName>
</protein>
<dbReference type="KEGG" id="sami:SAMIE_1015190"/>
<keyword evidence="2" id="KW-1185">Reference proteome</keyword>
<dbReference type="RefSeq" id="WP_126516775.1">
    <property type="nucleotide sequence ID" value="NZ_AP018664.1"/>
</dbReference>